<comment type="caution">
    <text evidence="2">The sequence shown here is derived from an EMBL/GenBank/DDBJ whole genome shotgun (WGS) entry which is preliminary data.</text>
</comment>
<dbReference type="Proteomes" id="UP001595912">
    <property type="component" value="Unassembled WGS sequence"/>
</dbReference>
<organism evidence="2 3">
    <name type="scientific">Dactylosporangium cerinum</name>
    <dbReference type="NCBI Taxonomy" id="1434730"/>
    <lineage>
        <taxon>Bacteria</taxon>
        <taxon>Bacillati</taxon>
        <taxon>Actinomycetota</taxon>
        <taxon>Actinomycetes</taxon>
        <taxon>Micromonosporales</taxon>
        <taxon>Micromonosporaceae</taxon>
        <taxon>Dactylosporangium</taxon>
    </lineage>
</organism>
<protein>
    <submittedName>
        <fullName evidence="2">Uncharacterized protein</fullName>
    </submittedName>
</protein>
<dbReference type="RefSeq" id="WP_380128733.1">
    <property type="nucleotide sequence ID" value="NZ_JBHSIU010000130.1"/>
</dbReference>
<reference evidence="3" key="1">
    <citation type="journal article" date="2019" name="Int. J. Syst. Evol. Microbiol.">
        <title>The Global Catalogue of Microorganisms (GCM) 10K type strain sequencing project: providing services to taxonomists for standard genome sequencing and annotation.</title>
        <authorList>
            <consortium name="The Broad Institute Genomics Platform"/>
            <consortium name="The Broad Institute Genome Sequencing Center for Infectious Disease"/>
            <person name="Wu L."/>
            <person name="Ma J."/>
        </authorList>
    </citation>
    <scope>NUCLEOTIDE SEQUENCE [LARGE SCALE GENOMIC DNA]</scope>
    <source>
        <strain evidence="3">CGMCC 4.7152</strain>
    </source>
</reference>
<evidence type="ECO:0000313" key="3">
    <source>
        <dbReference type="Proteomes" id="UP001595912"/>
    </source>
</evidence>
<name>A0ABV9WKB3_9ACTN</name>
<feature type="transmembrane region" description="Helical" evidence="1">
    <location>
        <begin position="526"/>
        <end position="545"/>
    </location>
</feature>
<keyword evidence="1" id="KW-0472">Membrane</keyword>
<evidence type="ECO:0000256" key="1">
    <source>
        <dbReference type="SAM" id="Phobius"/>
    </source>
</evidence>
<keyword evidence="3" id="KW-1185">Reference proteome</keyword>
<feature type="transmembrane region" description="Helical" evidence="1">
    <location>
        <begin position="477"/>
        <end position="495"/>
    </location>
</feature>
<evidence type="ECO:0000313" key="2">
    <source>
        <dbReference type="EMBL" id="MFC5008080.1"/>
    </source>
</evidence>
<keyword evidence="1" id="KW-0812">Transmembrane</keyword>
<dbReference type="PANTHER" id="PTHR48174:SF5">
    <property type="entry name" value="VACUOLAR PROTEIN SORTING-ASSOCIATED PROTEIN 62"/>
    <property type="match status" value="1"/>
</dbReference>
<sequence length="554" mass="60759">MSDDLRLLTRYEPVFRYTAGELFLPTPVEGFLRAASLWRGGGCLVPAGDLDPDRLAEHGRRLRGEPLHLRFVDRPLRGQEYRRWRRELGTAAFRPGDRLAAVGLASRLVDAALRLSLLVRGTVPGGTRAAAQVRHAARPSPEVHPYYGRVSRDGGYLVMQYWYFYAMNDWRSTFGGVNDHEADWEQVTVFVAEPGGPPAWVVFSSHDKLGPELRRRWDDPDLERVGEHPVVYAGGGSHAGAYGPGDYVTTVSLPWLERAGAWWHAARRLVTPHPAAPGPGFGLPFLDYHRGDGPGIGAGERHAWTPVLIGDDTPWVRDYRGLWGLDTEDRFGGERAPAGPRYERDGTVRASWGYPVTWAGLDAEGPDPGAAAGARLREVTALIARRRGQLRRRRAAAAAAGRDADPRDDPELEALQAERVALRDGDPPPPPAARPVHRLAARPDARRRRFLVLWSAASASVVLGGAALIVLNPPLGVFWSVAALLAMLIAVEAAARSRLLRLLRHGAMTAVVLLAGWTLVETAARHWRVTVAALLAAGAVALWIANLRAWFARR</sequence>
<feature type="transmembrane region" description="Helical" evidence="1">
    <location>
        <begin position="502"/>
        <end position="520"/>
    </location>
</feature>
<dbReference type="PANTHER" id="PTHR48174">
    <property type="entry name" value="DUF946 FAMILY PROTEIN"/>
    <property type="match status" value="1"/>
</dbReference>
<accession>A0ABV9WKB3</accession>
<feature type="transmembrane region" description="Helical" evidence="1">
    <location>
        <begin position="451"/>
        <end position="471"/>
    </location>
</feature>
<keyword evidence="1" id="KW-1133">Transmembrane helix</keyword>
<dbReference type="EMBL" id="JBHSIU010000130">
    <property type="protein sequence ID" value="MFC5008080.1"/>
    <property type="molecule type" value="Genomic_DNA"/>
</dbReference>
<gene>
    <name evidence="2" type="ORF">ACFPIJ_60990</name>
</gene>
<proteinExistence type="predicted"/>